<evidence type="ECO:0000313" key="1">
    <source>
        <dbReference type="EMBL" id="TCV91385.1"/>
    </source>
</evidence>
<dbReference type="GO" id="GO:0006355">
    <property type="term" value="P:regulation of DNA-templated transcription"/>
    <property type="evidence" value="ECO:0007669"/>
    <property type="project" value="InterPro"/>
</dbReference>
<evidence type="ECO:0000313" key="2">
    <source>
        <dbReference type="Proteomes" id="UP000295515"/>
    </source>
</evidence>
<gene>
    <name evidence="1" type="ORF">EDD60_13215</name>
</gene>
<keyword evidence="2" id="KW-1185">Reference proteome</keyword>
<dbReference type="RefSeq" id="WP_066447264.1">
    <property type="nucleotide sequence ID" value="NZ_JANKBF010000027.1"/>
</dbReference>
<sequence length="77" mass="9011">MFNIRKQCVINSIKEIAKREGMTVAEVQEHFRGVIEEVRTSDDPEQQAMYCKLFGRKTPTPEEFIYVLSKQTGKVRF</sequence>
<proteinExistence type="predicted"/>
<reference evidence="1 2" key="1">
    <citation type="submission" date="2019-03" db="EMBL/GenBank/DDBJ databases">
        <title>Genomic Encyclopedia of Type Strains, Phase IV (KMG-IV): sequencing the most valuable type-strain genomes for metagenomic binning, comparative biology and taxonomic classification.</title>
        <authorList>
            <person name="Goeker M."/>
        </authorList>
    </citation>
    <scope>NUCLEOTIDE SEQUENCE [LARGE SCALE GENOMIC DNA]</scope>
    <source>
        <strain evidence="1 2">DSM 29487</strain>
    </source>
</reference>
<organism evidence="1 2">
    <name type="scientific">Longibaculum muris</name>
    <dbReference type="NCBI Taxonomy" id="1796628"/>
    <lineage>
        <taxon>Bacteria</taxon>
        <taxon>Bacillati</taxon>
        <taxon>Bacillota</taxon>
        <taxon>Erysipelotrichia</taxon>
        <taxon>Erysipelotrichales</taxon>
        <taxon>Coprobacillaceae</taxon>
        <taxon>Longibaculum</taxon>
    </lineage>
</organism>
<dbReference type="GO" id="GO:0003677">
    <property type="term" value="F:DNA binding"/>
    <property type="evidence" value="ECO:0007669"/>
    <property type="project" value="InterPro"/>
</dbReference>
<evidence type="ECO:0008006" key="3">
    <source>
        <dbReference type="Google" id="ProtNLM"/>
    </source>
</evidence>
<dbReference type="InterPro" id="IPR016032">
    <property type="entry name" value="Sig_transdc_resp-reg_C-effctor"/>
</dbReference>
<dbReference type="GeneID" id="98916699"/>
<dbReference type="EMBL" id="SMCQ01000032">
    <property type="protein sequence ID" value="TCV91385.1"/>
    <property type="molecule type" value="Genomic_DNA"/>
</dbReference>
<dbReference type="SUPFAM" id="SSF46894">
    <property type="entry name" value="C-terminal effector domain of the bipartite response regulators"/>
    <property type="match status" value="1"/>
</dbReference>
<comment type="caution">
    <text evidence="1">The sequence shown here is derived from an EMBL/GenBank/DDBJ whole genome shotgun (WGS) entry which is preliminary data.</text>
</comment>
<protein>
    <recommendedName>
        <fullName evidence="3">Sporulation initiation factor Spo0A-like protein</fullName>
    </recommendedName>
</protein>
<accession>A0A4R3YFP4</accession>
<dbReference type="Proteomes" id="UP000295515">
    <property type="component" value="Unassembled WGS sequence"/>
</dbReference>
<dbReference type="AlphaFoldDB" id="A0A4R3YFP4"/>
<name>A0A4R3YFP4_9FIRM</name>